<dbReference type="SUPFAM" id="SSF51735">
    <property type="entry name" value="NAD(P)-binding Rossmann-fold domains"/>
    <property type="match status" value="1"/>
</dbReference>
<dbReference type="Pfam" id="PF03807">
    <property type="entry name" value="F420_oxidored"/>
    <property type="match status" value="1"/>
</dbReference>
<keyword evidence="4" id="KW-1185">Reference proteome</keyword>
<feature type="domain" description="Pyrroline-5-carboxylate reductase catalytic N-terminal" evidence="2">
    <location>
        <begin position="2"/>
        <end position="101"/>
    </location>
</feature>
<comment type="caution">
    <text evidence="3">The sequence shown here is derived from an EMBL/GenBank/DDBJ whole genome shotgun (WGS) entry which is preliminary data.</text>
</comment>
<dbReference type="EMBL" id="JARFPK010000011">
    <property type="protein sequence ID" value="MDF0590368.1"/>
    <property type="molecule type" value="Genomic_DNA"/>
</dbReference>
<accession>A0ABT5X6T9</accession>
<dbReference type="Gene3D" id="3.40.50.720">
    <property type="entry name" value="NAD(P)-binding Rossmann-like Domain"/>
    <property type="match status" value="1"/>
</dbReference>
<keyword evidence="1" id="KW-0560">Oxidoreductase</keyword>
<evidence type="ECO:0000259" key="2">
    <source>
        <dbReference type="Pfam" id="PF03807"/>
    </source>
</evidence>
<dbReference type="Proteomes" id="UP001220010">
    <property type="component" value="Unassembled WGS sequence"/>
</dbReference>
<proteinExistence type="predicted"/>
<sequence length="234" mass="25219">MKIAVLGGTGDFGVGLVMRWAGEHEIIIGSRGADRAGKAAEEITRILRDRGVEADIRGMENGDAVEESDLVVLSIPYNSTKTMVEELKGRFNDQIVVSPIVPMNRVGKRYMYTPPAEGSAALLIQKILPPSVRIVSAFHTVSSKAIRDMDNLLMGDVIIAGDDQESKRIVADLVRAIRDLRPLDGGDLKVAAQIEGITPLLLNLAKVNGNVIKCPGIAVVLSCPTEKKIESCHL</sequence>
<dbReference type="NCBIfam" id="TIGR01915">
    <property type="entry name" value="npdG"/>
    <property type="match status" value="1"/>
</dbReference>
<protein>
    <submittedName>
        <fullName evidence="3">NADPH-dependent F420 reductase</fullName>
    </submittedName>
</protein>
<dbReference type="RefSeq" id="WP_316966119.1">
    <property type="nucleotide sequence ID" value="NZ_JARFPK010000011.1"/>
</dbReference>
<evidence type="ECO:0000313" key="3">
    <source>
        <dbReference type="EMBL" id="MDF0590368.1"/>
    </source>
</evidence>
<dbReference type="InterPro" id="IPR051267">
    <property type="entry name" value="STEAP_metalloreductase"/>
</dbReference>
<evidence type="ECO:0000256" key="1">
    <source>
        <dbReference type="ARBA" id="ARBA00023002"/>
    </source>
</evidence>
<name>A0ABT5X6T9_9EURY</name>
<dbReference type="PANTHER" id="PTHR14239">
    <property type="entry name" value="DUDULIN-RELATED"/>
    <property type="match status" value="1"/>
</dbReference>
<reference evidence="3 4" key="1">
    <citation type="submission" date="2023-03" db="EMBL/GenBank/DDBJ databases">
        <title>WGS of Methanotrichaceae archaeon Mx.</title>
        <authorList>
            <person name="Sorokin D.Y."/>
            <person name="Merkel A.Y."/>
        </authorList>
    </citation>
    <scope>NUCLEOTIDE SEQUENCE [LARGE SCALE GENOMIC DNA]</scope>
    <source>
        <strain evidence="3 4">Mx</strain>
    </source>
</reference>
<evidence type="ECO:0000313" key="4">
    <source>
        <dbReference type="Proteomes" id="UP001220010"/>
    </source>
</evidence>
<dbReference type="InterPro" id="IPR028939">
    <property type="entry name" value="P5C_Rdtase_cat_N"/>
</dbReference>
<organism evidence="3 4">
    <name type="scientific">Candidatus Methanocrinis natronophilus</name>
    <dbReference type="NCBI Taxonomy" id="3033396"/>
    <lineage>
        <taxon>Archaea</taxon>
        <taxon>Methanobacteriati</taxon>
        <taxon>Methanobacteriota</taxon>
        <taxon>Stenosarchaea group</taxon>
        <taxon>Methanomicrobia</taxon>
        <taxon>Methanotrichales</taxon>
        <taxon>Methanotrichaceae</taxon>
        <taxon>Methanocrinis</taxon>
    </lineage>
</organism>
<dbReference type="InterPro" id="IPR036291">
    <property type="entry name" value="NAD(P)-bd_dom_sf"/>
</dbReference>
<gene>
    <name evidence="3" type="primary">npdG</name>
    <name evidence="3" type="ORF">P0O15_04170</name>
</gene>
<dbReference type="PANTHER" id="PTHR14239:SF0">
    <property type="entry name" value="F420-DEPENDENT NADP REDUCTASE"/>
    <property type="match status" value="1"/>
</dbReference>
<dbReference type="InterPro" id="IPR010185">
    <property type="entry name" value="NpdG"/>
</dbReference>